<evidence type="ECO:0000259" key="9">
    <source>
        <dbReference type="Pfam" id="PF01433"/>
    </source>
</evidence>
<dbReference type="Pfam" id="PF17900">
    <property type="entry name" value="Peptidase_M1_N"/>
    <property type="match status" value="1"/>
</dbReference>
<keyword evidence="3 12" id="KW-0031">Aminopeptidase</keyword>
<comment type="similarity">
    <text evidence="2">Belongs to the peptidase M1 family.</text>
</comment>
<evidence type="ECO:0000256" key="4">
    <source>
        <dbReference type="ARBA" id="ARBA00022670"/>
    </source>
</evidence>
<protein>
    <submittedName>
        <fullName evidence="12">Membrane alanine aminopeptidase N</fullName>
        <ecNumber evidence="12">3.4.11.2</ecNumber>
    </submittedName>
</protein>
<dbReference type="InterPro" id="IPR027268">
    <property type="entry name" value="Peptidase_M4/M1_CTD_sf"/>
</dbReference>
<evidence type="ECO:0000313" key="12">
    <source>
        <dbReference type="EMBL" id="CUV01841.1"/>
    </source>
</evidence>
<feature type="domain" description="Peptidase M1 membrane alanine aminopeptidase" evidence="9">
    <location>
        <begin position="232"/>
        <end position="449"/>
    </location>
</feature>
<evidence type="ECO:0000259" key="10">
    <source>
        <dbReference type="Pfam" id="PF11838"/>
    </source>
</evidence>
<evidence type="ECO:0000256" key="6">
    <source>
        <dbReference type="ARBA" id="ARBA00022801"/>
    </source>
</evidence>
<keyword evidence="6 12" id="KW-0378">Hydrolase</keyword>
<dbReference type="Gene3D" id="1.25.50.20">
    <property type="match status" value="1"/>
</dbReference>
<evidence type="ECO:0000256" key="1">
    <source>
        <dbReference type="ARBA" id="ARBA00001947"/>
    </source>
</evidence>
<dbReference type="GO" id="GO:0070006">
    <property type="term" value="F:metalloaminopeptidase activity"/>
    <property type="evidence" value="ECO:0007669"/>
    <property type="project" value="TreeGrafter"/>
</dbReference>
<feature type="domain" description="Aminopeptidase N-like N-terminal" evidence="11">
    <location>
        <begin position="15"/>
        <end position="197"/>
    </location>
</feature>
<evidence type="ECO:0000256" key="2">
    <source>
        <dbReference type="ARBA" id="ARBA00010136"/>
    </source>
</evidence>
<dbReference type="InterPro" id="IPR024571">
    <property type="entry name" value="ERAP1-like_C_dom"/>
</dbReference>
<accession>A0A160V7I0</accession>
<dbReference type="SUPFAM" id="SSF55486">
    <property type="entry name" value="Metalloproteases ('zincins'), catalytic domain"/>
    <property type="match status" value="1"/>
</dbReference>
<dbReference type="InterPro" id="IPR045357">
    <property type="entry name" value="Aminopeptidase_N-like_N"/>
</dbReference>
<dbReference type="FunFam" id="1.10.390.10:FF:000001">
    <property type="entry name" value="Aminopeptidase"/>
    <property type="match status" value="1"/>
</dbReference>
<dbReference type="InterPro" id="IPR050344">
    <property type="entry name" value="Peptidase_M1_aminopeptidases"/>
</dbReference>
<dbReference type="GO" id="GO:0016020">
    <property type="term" value="C:membrane"/>
    <property type="evidence" value="ECO:0007669"/>
    <property type="project" value="TreeGrafter"/>
</dbReference>
<organism evidence="12">
    <name type="scientific">hydrothermal vent metagenome</name>
    <dbReference type="NCBI Taxonomy" id="652676"/>
    <lineage>
        <taxon>unclassified sequences</taxon>
        <taxon>metagenomes</taxon>
        <taxon>ecological metagenomes</taxon>
    </lineage>
</organism>
<dbReference type="InterPro" id="IPR034016">
    <property type="entry name" value="M1_APN-typ"/>
</dbReference>
<sequence length="864" mass="96406">MPASDAVVLPETARPSKYRIKLQPDLKNFTFDGEQSVDLLILEATSTIVLNSIDLEISNTTLHANGTTLTSKSVTIDKDAETATLDFGETIQPGDARLEMVFTGELNDKLMGFYRSEYTSQDGETRYLATTQFEPTDARRAFPCWDEPAKKATFEVTLVFSDEYQAVSNTPVVEEAVPGPGLKSVRFAETPIMSTYLLVFIVGNLTFIEERAAGGTTVGVWTTPGKEDQASFALDTSVKLLSYFNEYFGIPYPLPKLDHIAIPDFAAGAMENWGAVTYRETALLVDPDNSSAGTRQRVAEVIAHEMAHMWFGDLVTMEWWDDLWLNESFASWMGNKAVDWLFPEWEMWTQFVNMDTNRALSLDGLKNSHPIEQAVKNPAEVSQLFDAISYSKGASVIRMLENFLGEESFRKGLNRYLSSHMYDNARTEDLWSALETESGRPVTAIMDSWVKQMGYPVLQVESDRTGGQTTLSVTQERFVYDRLLGDGEPDSDSDNEVWRVPVSASQGSEESAVTVMDGRQTQIDVPGSGDGWVKLNPLQTGFFRVNYSTEDWQRLVPAIESLELHATDRLGVQNDAYALSRAGLLPVTQFLSLAQAYKNEGDASVWSDLASNLRDIEQLISDEAIHPDYQGFAREIFGPAARKIGWEPKSGEGHLDALLRSTVLSQAGSYHDPGVTAQASERFQKYLQDRETLAPDLRGVVFALAAQSGGKDVYDQIWGLEGETDLAEEKIRLLMSLTRFQRPELLNSTLADSLSAKVRSQDSITLVAGVAANPKGRDLAWEFVKDNWAEFDRRYGGGGFGLMRLVSICSHFNSQEKADEVDSFFAEHPAPAAERTIRQALERVRLNIKWLEQNRQELTDWFAT</sequence>
<dbReference type="PANTHER" id="PTHR11533:SF174">
    <property type="entry name" value="PUROMYCIN-SENSITIVE AMINOPEPTIDASE-RELATED"/>
    <property type="match status" value="1"/>
</dbReference>
<dbReference type="Gene3D" id="1.10.390.10">
    <property type="entry name" value="Neutral Protease Domain 2"/>
    <property type="match status" value="1"/>
</dbReference>
<dbReference type="Gene3D" id="2.60.40.1730">
    <property type="entry name" value="tricorn interacting facor f3 domain"/>
    <property type="match status" value="1"/>
</dbReference>
<dbReference type="GO" id="GO:0005737">
    <property type="term" value="C:cytoplasm"/>
    <property type="evidence" value="ECO:0007669"/>
    <property type="project" value="TreeGrafter"/>
</dbReference>
<dbReference type="Pfam" id="PF11838">
    <property type="entry name" value="ERAP1_C"/>
    <property type="match status" value="1"/>
</dbReference>
<dbReference type="Pfam" id="PF01433">
    <property type="entry name" value="Peptidase_M1"/>
    <property type="match status" value="1"/>
</dbReference>
<dbReference type="EMBL" id="FAXA01000146">
    <property type="protein sequence ID" value="CUV01841.1"/>
    <property type="molecule type" value="Genomic_DNA"/>
</dbReference>
<name>A0A160V7I0_9ZZZZ</name>
<dbReference type="FunFam" id="1.25.50.20:FF:000002">
    <property type="entry name" value="Aminopeptidase"/>
    <property type="match status" value="1"/>
</dbReference>
<dbReference type="InterPro" id="IPR042097">
    <property type="entry name" value="Aminopeptidase_N-like_N_sf"/>
</dbReference>
<evidence type="ECO:0000256" key="5">
    <source>
        <dbReference type="ARBA" id="ARBA00022723"/>
    </source>
</evidence>
<dbReference type="PRINTS" id="PR00756">
    <property type="entry name" value="ALADIPTASE"/>
</dbReference>
<dbReference type="InterPro" id="IPR001930">
    <property type="entry name" value="Peptidase_M1"/>
</dbReference>
<dbReference type="GO" id="GO:0005615">
    <property type="term" value="C:extracellular space"/>
    <property type="evidence" value="ECO:0007669"/>
    <property type="project" value="TreeGrafter"/>
</dbReference>
<dbReference type="AlphaFoldDB" id="A0A160V7I0"/>
<dbReference type="SUPFAM" id="SSF63737">
    <property type="entry name" value="Leukotriene A4 hydrolase N-terminal domain"/>
    <property type="match status" value="1"/>
</dbReference>
<keyword evidence="7" id="KW-0862">Zinc</keyword>
<feature type="domain" description="ERAP1-like C-terminal" evidence="10">
    <location>
        <begin position="532"/>
        <end position="845"/>
    </location>
</feature>
<dbReference type="EC" id="3.4.11.2" evidence="12"/>
<evidence type="ECO:0000256" key="8">
    <source>
        <dbReference type="ARBA" id="ARBA00023049"/>
    </source>
</evidence>
<proteinExistence type="inferred from homology"/>
<dbReference type="InterPro" id="IPR014782">
    <property type="entry name" value="Peptidase_M1_dom"/>
</dbReference>
<dbReference type="Gene3D" id="2.60.40.1910">
    <property type="match status" value="1"/>
</dbReference>
<evidence type="ECO:0000256" key="3">
    <source>
        <dbReference type="ARBA" id="ARBA00022438"/>
    </source>
</evidence>
<gene>
    <name evidence="12" type="ORF">MGWOODY_Clf1089</name>
</gene>
<dbReference type="GO" id="GO:0008270">
    <property type="term" value="F:zinc ion binding"/>
    <property type="evidence" value="ECO:0007669"/>
    <property type="project" value="InterPro"/>
</dbReference>
<dbReference type="GO" id="GO:0006508">
    <property type="term" value="P:proteolysis"/>
    <property type="evidence" value="ECO:0007669"/>
    <property type="project" value="UniProtKB-KW"/>
</dbReference>
<dbReference type="GO" id="GO:0016285">
    <property type="term" value="F:alanyl aminopeptidase activity"/>
    <property type="evidence" value="ECO:0007669"/>
    <property type="project" value="UniProtKB-EC"/>
</dbReference>
<evidence type="ECO:0000256" key="7">
    <source>
        <dbReference type="ARBA" id="ARBA00022833"/>
    </source>
</evidence>
<reference evidence="12" key="1">
    <citation type="submission" date="2015-10" db="EMBL/GenBank/DDBJ databases">
        <authorList>
            <person name="Gilbert D.G."/>
        </authorList>
    </citation>
    <scope>NUCLEOTIDE SEQUENCE</scope>
</reference>
<keyword evidence="8" id="KW-0482">Metalloprotease</keyword>
<evidence type="ECO:0000259" key="11">
    <source>
        <dbReference type="Pfam" id="PF17900"/>
    </source>
</evidence>
<dbReference type="CDD" id="cd09601">
    <property type="entry name" value="M1_APN-Q_like"/>
    <property type="match status" value="1"/>
</dbReference>
<dbReference type="GO" id="GO:0042277">
    <property type="term" value="F:peptide binding"/>
    <property type="evidence" value="ECO:0007669"/>
    <property type="project" value="TreeGrafter"/>
</dbReference>
<dbReference type="GO" id="GO:0043171">
    <property type="term" value="P:peptide catabolic process"/>
    <property type="evidence" value="ECO:0007669"/>
    <property type="project" value="TreeGrafter"/>
</dbReference>
<keyword evidence="4" id="KW-0645">Protease</keyword>
<dbReference type="PANTHER" id="PTHR11533">
    <property type="entry name" value="PROTEASE M1 ZINC METALLOPROTEASE"/>
    <property type="match status" value="1"/>
</dbReference>
<dbReference type="FunFam" id="2.60.40.1730:FF:000002">
    <property type="entry name" value="Aminopeptidase"/>
    <property type="match status" value="1"/>
</dbReference>
<keyword evidence="5" id="KW-0479">Metal-binding</keyword>
<comment type="cofactor">
    <cofactor evidence="1">
        <name>Zn(2+)</name>
        <dbReference type="ChEBI" id="CHEBI:29105"/>
    </cofactor>
</comment>